<dbReference type="HOGENOM" id="CLU_3034333_0_0_1"/>
<gene>
    <name evidence="1" type="ORF">CAEBREN_21219</name>
</gene>
<evidence type="ECO:0000313" key="2">
    <source>
        <dbReference type="Proteomes" id="UP000008068"/>
    </source>
</evidence>
<keyword evidence="2" id="KW-1185">Reference proteome</keyword>
<dbReference type="InParanoid" id="G0NQU5"/>
<reference evidence="2" key="1">
    <citation type="submission" date="2011-07" db="EMBL/GenBank/DDBJ databases">
        <authorList>
            <consortium name="Caenorhabditis brenneri Sequencing and Analysis Consortium"/>
            <person name="Wilson R.K."/>
        </authorList>
    </citation>
    <scope>NUCLEOTIDE SEQUENCE [LARGE SCALE GENOMIC DNA]</scope>
    <source>
        <strain evidence="2">PB2801</strain>
    </source>
</reference>
<accession>G0NQU5</accession>
<sequence length="55" mass="6187">MCGKIRNEDLRIAISSDSRFIIFSVDPLIPEMLFQLLNQDVGDNDQESAHPGKLV</sequence>
<dbReference type="Proteomes" id="UP000008068">
    <property type="component" value="Unassembled WGS sequence"/>
</dbReference>
<proteinExistence type="predicted"/>
<name>G0NQU5_CAEBE</name>
<protein>
    <submittedName>
        <fullName evidence="1">Uncharacterized protein</fullName>
    </submittedName>
</protein>
<organism evidence="2">
    <name type="scientific">Caenorhabditis brenneri</name>
    <name type="common">Nematode worm</name>
    <dbReference type="NCBI Taxonomy" id="135651"/>
    <lineage>
        <taxon>Eukaryota</taxon>
        <taxon>Metazoa</taxon>
        <taxon>Ecdysozoa</taxon>
        <taxon>Nematoda</taxon>
        <taxon>Chromadorea</taxon>
        <taxon>Rhabditida</taxon>
        <taxon>Rhabditina</taxon>
        <taxon>Rhabditomorpha</taxon>
        <taxon>Rhabditoidea</taxon>
        <taxon>Rhabditidae</taxon>
        <taxon>Peloderinae</taxon>
        <taxon>Caenorhabditis</taxon>
    </lineage>
</organism>
<dbReference type="AlphaFoldDB" id="G0NQU5"/>
<dbReference type="EMBL" id="GL379928">
    <property type="protein sequence ID" value="EGT35921.1"/>
    <property type="molecule type" value="Genomic_DNA"/>
</dbReference>
<evidence type="ECO:0000313" key="1">
    <source>
        <dbReference type="EMBL" id="EGT35921.1"/>
    </source>
</evidence>